<evidence type="ECO:0000313" key="3">
    <source>
        <dbReference type="Proteomes" id="UP000176893"/>
    </source>
</evidence>
<keyword evidence="1" id="KW-0812">Transmembrane</keyword>
<accession>A0A1F8ECN8</accession>
<dbReference type="EMBL" id="MGJB01000011">
    <property type="protein sequence ID" value="OGM98646.1"/>
    <property type="molecule type" value="Genomic_DNA"/>
</dbReference>
<sequence length="117" mass="12905">MTVTKHAAMPIGRQVAKELNHNSVSTVFLINTIVLLTVGLLAVYYVIQANIIAAGSYKIDVLNQKLQSLNETHSYLAAQELSMEDPTRVLNFALSKNMVEAKDAVYLFENGEVALRP</sequence>
<keyword evidence="1" id="KW-1133">Transmembrane helix</keyword>
<keyword evidence="1" id="KW-0472">Membrane</keyword>
<feature type="transmembrane region" description="Helical" evidence="1">
    <location>
        <begin position="27"/>
        <end position="47"/>
    </location>
</feature>
<reference evidence="2 3" key="1">
    <citation type="journal article" date="2016" name="Nat. Commun.">
        <title>Thousands of microbial genomes shed light on interconnected biogeochemical processes in an aquifer system.</title>
        <authorList>
            <person name="Anantharaman K."/>
            <person name="Brown C.T."/>
            <person name="Hug L.A."/>
            <person name="Sharon I."/>
            <person name="Castelle C.J."/>
            <person name="Probst A.J."/>
            <person name="Thomas B.C."/>
            <person name="Singh A."/>
            <person name="Wilkins M.J."/>
            <person name="Karaoz U."/>
            <person name="Brodie E.L."/>
            <person name="Williams K.H."/>
            <person name="Hubbard S.S."/>
            <person name="Banfield J.F."/>
        </authorList>
    </citation>
    <scope>NUCLEOTIDE SEQUENCE [LARGE SCALE GENOMIC DNA]</scope>
</reference>
<organism evidence="2 3">
    <name type="scientific">Candidatus Yanofskybacteria bacterium RIFCSPHIGHO2_01_FULL_41_26</name>
    <dbReference type="NCBI Taxonomy" id="1802661"/>
    <lineage>
        <taxon>Bacteria</taxon>
        <taxon>Candidatus Yanofskyibacteriota</taxon>
    </lineage>
</organism>
<name>A0A1F8ECN8_9BACT</name>
<protein>
    <recommendedName>
        <fullName evidence="4">Cell division protein FtsL</fullName>
    </recommendedName>
</protein>
<dbReference type="STRING" id="1802661.A2649_00585"/>
<comment type="caution">
    <text evidence="2">The sequence shown here is derived from an EMBL/GenBank/DDBJ whole genome shotgun (WGS) entry which is preliminary data.</text>
</comment>
<gene>
    <name evidence="2" type="ORF">A2649_00585</name>
</gene>
<dbReference type="AlphaFoldDB" id="A0A1F8ECN8"/>
<evidence type="ECO:0000256" key="1">
    <source>
        <dbReference type="SAM" id="Phobius"/>
    </source>
</evidence>
<evidence type="ECO:0008006" key="4">
    <source>
        <dbReference type="Google" id="ProtNLM"/>
    </source>
</evidence>
<evidence type="ECO:0000313" key="2">
    <source>
        <dbReference type="EMBL" id="OGM98646.1"/>
    </source>
</evidence>
<dbReference type="Proteomes" id="UP000176893">
    <property type="component" value="Unassembled WGS sequence"/>
</dbReference>
<proteinExistence type="predicted"/>